<protein>
    <recommendedName>
        <fullName evidence="3">Type II secretion system protein N</fullName>
    </recommendedName>
    <alternativeName>
        <fullName evidence="10">General secretion pathway protein N</fullName>
    </alternativeName>
</protein>
<evidence type="ECO:0000256" key="2">
    <source>
        <dbReference type="ARBA" id="ARBA00007208"/>
    </source>
</evidence>
<evidence type="ECO:0000313" key="12">
    <source>
        <dbReference type="Proteomes" id="UP001621714"/>
    </source>
</evidence>
<keyword evidence="8" id="KW-0653">Protein transport</keyword>
<keyword evidence="5" id="KW-1003">Cell membrane</keyword>
<dbReference type="EMBL" id="JBANFI010000005">
    <property type="protein sequence ID" value="MFK7161254.1"/>
    <property type="molecule type" value="Genomic_DNA"/>
</dbReference>
<dbReference type="Pfam" id="PF01203">
    <property type="entry name" value="T2SSN"/>
    <property type="match status" value="1"/>
</dbReference>
<comment type="subcellular location">
    <subcellularLocation>
        <location evidence="1">Cell inner membrane</location>
    </subcellularLocation>
</comment>
<sequence>MKRIKKALWVSLSGILLSVFFLLALVYQTPAVWITHQLESRWPELRFVGVTGHLGQGSIEQLHWHEWRLDQLGWRWSLLSLVLLKPRFEVTLGEEAAWQAQLSATPWGRVDLGVSAGDLRALPQGAGLDLAGRLNGHLALQANWRQASCVGLEGHWQGELQLLAPVQLDLGAVFFEADCADVQELHWQLRAVEDQHRLTLEGSVLAQQWRFQGQADLDATSPLLSWMGLLRWRSVPSQTPGLEQGFQGRASGRW</sequence>
<evidence type="ECO:0000256" key="3">
    <source>
        <dbReference type="ARBA" id="ARBA00021563"/>
    </source>
</evidence>
<keyword evidence="4" id="KW-0813">Transport</keyword>
<reference evidence="11 12" key="1">
    <citation type="submission" date="2024-02" db="EMBL/GenBank/DDBJ databases">
        <title>Marinospirillum sp. MEB 164 isolated from Lonar lake sediment.</title>
        <authorList>
            <person name="Joshi A."/>
            <person name="Thite S."/>
        </authorList>
    </citation>
    <scope>NUCLEOTIDE SEQUENCE [LARGE SCALE GENOMIC DNA]</scope>
    <source>
        <strain evidence="11 12">MEB164</strain>
    </source>
</reference>
<gene>
    <name evidence="11" type="primary">gspN</name>
    <name evidence="11" type="ORF">V6U78_09425</name>
</gene>
<dbReference type="InterPro" id="IPR022792">
    <property type="entry name" value="T2SS_protein-GspN"/>
</dbReference>
<evidence type="ECO:0000256" key="1">
    <source>
        <dbReference type="ARBA" id="ARBA00004533"/>
    </source>
</evidence>
<keyword evidence="12" id="KW-1185">Reference proteome</keyword>
<dbReference type="Proteomes" id="UP001621714">
    <property type="component" value="Unassembled WGS sequence"/>
</dbReference>
<dbReference type="RefSeq" id="WP_405339770.1">
    <property type="nucleotide sequence ID" value="NZ_JBANFI010000005.1"/>
</dbReference>
<keyword evidence="7" id="KW-0812">Transmembrane</keyword>
<comment type="caution">
    <text evidence="11">The sequence shown here is derived from an EMBL/GenBank/DDBJ whole genome shotgun (WGS) entry which is preliminary data.</text>
</comment>
<evidence type="ECO:0000256" key="6">
    <source>
        <dbReference type="ARBA" id="ARBA00022519"/>
    </source>
</evidence>
<evidence type="ECO:0000256" key="9">
    <source>
        <dbReference type="ARBA" id="ARBA00023136"/>
    </source>
</evidence>
<name>A0ABW8PZI1_9GAMM</name>
<proteinExistence type="inferred from homology"/>
<evidence type="ECO:0000256" key="8">
    <source>
        <dbReference type="ARBA" id="ARBA00022927"/>
    </source>
</evidence>
<evidence type="ECO:0000256" key="5">
    <source>
        <dbReference type="ARBA" id="ARBA00022475"/>
    </source>
</evidence>
<evidence type="ECO:0000256" key="4">
    <source>
        <dbReference type="ARBA" id="ARBA00022448"/>
    </source>
</evidence>
<accession>A0ABW8PZI1</accession>
<comment type="similarity">
    <text evidence="2">Belongs to the GSP N family.</text>
</comment>
<evidence type="ECO:0000313" key="11">
    <source>
        <dbReference type="EMBL" id="MFK7161254.1"/>
    </source>
</evidence>
<evidence type="ECO:0000256" key="10">
    <source>
        <dbReference type="ARBA" id="ARBA00030772"/>
    </source>
</evidence>
<evidence type="ECO:0000256" key="7">
    <source>
        <dbReference type="ARBA" id="ARBA00022692"/>
    </source>
</evidence>
<keyword evidence="6" id="KW-0997">Cell inner membrane</keyword>
<organism evidence="11 12">
    <name type="scientific">Marinospirillum alkalitolerans</name>
    <dbReference type="NCBI Taxonomy" id="3123374"/>
    <lineage>
        <taxon>Bacteria</taxon>
        <taxon>Pseudomonadati</taxon>
        <taxon>Pseudomonadota</taxon>
        <taxon>Gammaproteobacteria</taxon>
        <taxon>Oceanospirillales</taxon>
        <taxon>Oceanospirillaceae</taxon>
        <taxon>Marinospirillum</taxon>
    </lineage>
</organism>
<keyword evidence="9" id="KW-0472">Membrane</keyword>